<feature type="transmembrane region" description="Helical" evidence="7">
    <location>
        <begin position="29"/>
        <end position="48"/>
    </location>
</feature>
<reference evidence="9" key="1">
    <citation type="submission" date="2021-11" db="EMBL/GenBank/DDBJ databases">
        <authorList>
            <person name="Herlambang A."/>
            <person name="Guo Y."/>
            <person name="Takashima Y."/>
            <person name="Nishizawa T."/>
        </authorList>
    </citation>
    <scope>NUCLEOTIDE SEQUENCE</scope>
    <source>
        <strain evidence="9">E1425</strain>
    </source>
</reference>
<comment type="subcellular location">
    <subcellularLocation>
        <location evidence="1">Membrane</location>
        <topology evidence="1">Multi-pass membrane protein</topology>
    </subcellularLocation>
</comment>
<keyword evidence="6 7" id="KW-0472">Membrane</keyword>
<dbReference type="InterPro" id="IPR035952">
    <property type="entry name" value="Rhomboid-like_sf"/>
</dbReference>
<dbReference type="GO" id="GO:0004252">
    <property type="term" value="F:serine-type endopeptidase activity"/>
    <property type="evidence" value="ECO:0007669"/>
    <property type="project" value="InterPro"/>
</dbReference>
<dbReference type="SUPFAM" id="SSF144091">
    <property type="entry name" value="Rhomboid-like"/>
    <property type="match status" value="1"/>
</dbReference>
<keyword evidence="5 7" id="KW-1133">Transmembrane helix</keyword>
<feature type="transmembrane region" description="Helical" evidence="7">
    <location>
        <begin position="159"/>
        <end position="178"/>
    </location>
</feature>
<feature type="transmembrane region" description="Helical" evidence="7">
    <location>
        <begin position="185"/>
        <end position="206"/>
    </location>
</feature>
<dbReference type="InterPro" id="IPR050925">
    <property type="entry name" value="Rhomboid_protease_S54"/>
</dbReference>
<dbReference type="InterPro" id="IPR022764">
    <property type="entry name" value="Peptidase_S54_rhomboid_dom"/>
</dbReference>
<keyword evidence="10" id="KW-1185">Reference proteome</keyword>
<evidence type="ECO:0000256" key="2">
    <source>
        <dbReference type="ARBA" id="ARBA00009045"/>
    </source>
</evidence>
<feature type="domain" description="Peptidase S54 rhomboid" evidence="8">
    <location>
        <begin position="78"/>
        <end position="236"/>
    </location>
</feature>
<keyword evidence="4" id="KW-0378">Hydrolase</keyword>
<evidence type="ECO:0000256" key="5">
    <source>
        <dbReference type="ARBA" id="ARBA00022989"/>
    </source>
</evidence>
<evidence type="ECO:0000256" key="3">
    <source>
        <dbReference type="ARBA" id="ARBA00022692"/>
    </source>
</evidence>
<dbReference type="PANTHER" id="PTHR43731">
    <property type="entry name" value="RHOMBOID PROTEASE"/>
    <property type="match status" value="1"/>
</dbReference>
<dbReference type="GO" id="GO:0006465">
    <property type="term" value="P:signal peptide processing"/>
    <property type="evidence" value="ECO:0007669"/>
    <property type="project" value="TreeGrafter"/>
</dbReference>
<feature type="transmembrane region" description="Helical" evidence="7">
    <location>
        <begin position="121"/>
        <end position="139"/>
    </location>
</feature>
<dbReference type="OrthoDB" id="418595at2759"/>
<proteinExistence type="inferred from homology"/>
<evidence type="ECO:0000256" key="6">
    <source>
        <dbReference type="ARBA" id="ARBA00023136"/>
    </source>
</evidence>
<gene>
    <name evidence="9" type="ORF">EMPS_04970</name>
</gene>
<dbReference type="EMBL" id="BQFW01000007">
    <property type="protein sequence ID" value="GJJ72612.1"/>
    <property type="molecule type" value="Genomic_DNA"/>
</dbReference>
<evidence type="ECO:0000256" key="1">
    <source>
        <dbReference type="ARBA" id="ARBA00004141"/>
    </source>
</evidence>
<dbReference type="Pfam" id="PF01694">
    <property type="entry name" value="Rhomboid"/>
    <property type="match status" value="1"/>
</dbReference>
<evidence type="ECO:0000256" key="7">
    <source>
        <dbReference type="SAM" id="Phobius"/>
    </source>
</evidence>
<dbReference type="GO" id="GO:0016020">
    <property type="term" value="C:membrane"/>
    <property type="evidence" value="ECO:0007669"/>
    <property type="project" value="UniProtKB-SubCell"/>
</dbReference>
<reference evidence="9" key="2">
    <citation type="journal article" date="2022" name="Microbiol. Resour. Announc.">
        <title>Whole-Genome Sequence of Entomortierella parvispora E1425, a Mucoromycotan Fungus Associated with Burkholderiaceae-Related Endosymbiotic Bacteria.</title>
        <authorList>
            <person name="Herlambang A."/>
            <person name="Guo Y."/>
            <person name="Takashima Y."/>
            <person name="Narisawa K."/>
            <person name="Ohta H."/>
            <person name="Nishizawa T."/>
        </authorList>
    </citation>
    <scope>NUCLEOTIDE SEQUENCE</scope>
    <source>
        <strain evidence="9">E1425</strain>
    </source>
</reference>
<dbReference type="AlphaFoldDB" id="A0A9P3H9K1"/>
<comment type="similarity">
    <text evidence="2">Belongs to the peptidase S54 family.</text>
</comment>
<feature type="transmembrane region" description="Helical" evidence="7">
    <location>
        <begin position="93"/>
        <end position="114"/>
    </location>
</feature>
<dbReference type="Gene3D" id="1.20.1540.10">
    <property type="entry name" value="Rhomboid-like"/>
    <property type="match status" value="1"/>
</dbReference>
<evidence type="ECO:0000256" key="4">
    <source>
        <dbReference type="ARBA" id="ARBA00022801"/>
    </source>
</evidence>
<feature type="transmembrane region" description="Helical" evidence="7">
    <location>
        <begin position="218"/>
        <end position="234"/>
    </location>
</feature>
<comment type="caution">
    <text evidence="9">The sequence shown here is derived from an EMBL/GenBank/DDBJ whole genome shotgun (WGS) entry which is preliminary data.</text>
</comment>
<accession>A0A9P3H9K1</accession>
<evidence type="ECO:0000313" key="9">
    <source>
        <dbReference type="EMBL" id="GJJ72612.1"/>
    </source>
</evidence>
<organism evidence="9 10">
    <name type="scientific">Entomortierella parvispora</name>
    <dbReference type="NCBI Taxonomy" id="205924"/>
    <lineage>
        <taxon>Eukaryota</taxon>
        <taxon>Fungi</taxon>
        <taxon>Fungi incertae sedis</taxon>
        <taxon>Mucoromycota</taxon>
        <taxon>Mortierellomycotina</taxon>
        <taxon>Mortierellomycetes</taxon>
        <taxon>Mortierellales</taxon>
        <taxon>Mortierellaceae</taxon>
        <taxon>Entomortierella</taxon>
    </lineage>
</organism>
<protein>
    <submittedName>
        <fullName evidence="9">Rhomboid-like protein</fullName>
    </submittedName>
</protein>
<evidence type="ECO:0000259" key="8">
    <source>
        <dbReference type="Pfam" id="PF01694"/>
    </source>
</evidence>
<dbReference type="Proteomes" id="UP000827284">
    <property type="component" value="Unassembled WGS sequence"/>
</dbReference>
<name>A0A9P3H9K1_9FUNG</name>
<keyword evidence="3 7" id="KW-0812">Transmembrane</keyword>
<evidence type="ECO:0000313" key="10">
    <source>
        <dbReference type="Proteomes" id="UP000827284"/>
    </source>
</evidence>
<dbReference type="PANTHER" id="PTHR43731:SF14">
    <property type="entry name" value="PRESENILIN-ASSOCIATED RHOMBOID-LIKE PROTEIN, MITOCHONDRIAL"/>
    <property type="match status" value="1"/>
</dbReference>
<sequence>MSGTRPMSSLINARRPQFRNVNPFNSSKPVVYSIVAVNVAIFVVWQYAEGNATRFRDGRLLRFMFQNFSDSEQNLREGRIWTLLTSTFSHREWYHILLNMMVLVSFGDPVWRLLGTGRFMAVYVGSGIASSLASVLYYQSLQPYLRRQQNKPISNSIHYSLGASGSIMGITTAFACVYPMAQYSLFFILTMPAAALIGLFGAYELYNVLSTNTGRFDSAGHLGGGLFGAAYYLTRLRPYLRKVR</sequence>